<dbReference type="Gene3D" id="3.40.50.2020">
    <property type="match status" value="1"/>
</dbReference>
<proteinExistence type="predicted"/>
<protein>
    <submittedName>
        <fullName evidence="3">Phosphoribosyltransferase</fullName>
    </submittedName>
</protein>
<dbReference type="CDD" id="cd06223">
    <property type="entry name" value="PRTases_typeI"/>
    <property type="match status" value="1"/>
</dbReference>
<evidence type="ECO:0000259" key="2">
    <source>
        <dbReference type="Pfam" id="PF00156"/>
    </source>
</evidence>
<dbReference type="RefSeq" id="WP_248359778.1">
    <property type="nucleotide sequence ID" value="NZ_AP025591.1"/>
</dbReference>
<gene>
    <name evidence="3" type="ORF">AMOR_12720</name>
</gene>
<reference evidence="4" key="1">
    <citation type="journal article" date="2022" name="Int. J. Syst. Evol. Microbiol.">
        <title>Anaeromyxobacter oryzae sp. nov., Anaeromyxobacter diazotrophicus sp. nov. and Anaeromyxobacter paludicola sp. nov., isolated from paddy soils.</title>
        <authorList>
            <person name="Itoh H."/>
            <person name="Xu Z."/>
            <person name="Mise K."/>
            <person name="Masuda Y."/>
            <person name="Ushijima N."/>
            <person name="Hayakawa C."/>
            <person name="Shiratori Y."/>
            <person name="Senoo K."/>
        </authorList>
    </citation>
    <scope>NUCLEOTIDE SEQUENCE [LARGE SCALE GENOMIC DNA]</scope>
    <source>
        <strain evidence="4">Red232</strain>
    </source>
</reference>
<keyword evidence="3" id="KW-0328">Glycosyltransferase</keyword>
<organism evidence="3 4">
    <name type="scientific">Anaeromyxobacter oryzae</name>
    <dbReference type="NCBI Taxonomy" id="2918170"/>
    <lineage>
        <taxon>Bacteria</taxon>
        <taxon>Pseudomonadati</taxon>
        <taxon>Myxococcota</taxon>
        <taxon>Myxococcia</taxon>
        <taxon>Myxococcales</taxon>
        <taxon>Cystobacterineae</taxon>
        <taxon>Anaeromyxobacteraceae</taxon>
        <taxon>Anaeromyxobacter</taxon>
    </lineage>
</organism>
<dbReference type="EMBL" id="AP025591">
    <property type="protein sequence ID" value="BDG02276.1"/>
    <property type="molecule type" value="Genomic_DNA"/>
</dbReference>
<dbReference type="Pfam" id="PF00156">
    <property type="entry name" value="Pribosyltran"/>
    <property type="match status" value="1"/>
</dbReference>
<name>A0ABM7WS16_9BACT</name>
<dbReference type="SUPFAM" id="SSF53271">
    <property type="entry name" value="PRTase-like"/>
    <property type="match status" value="1"/>
</dbReference>
<dbReference type="InterPro" id="IPR029057">
    <property type="entry name" value="PRTase-like"/>
</dbReference>
<keyword evidence="3" id="KW-0808">Transferase</keyword>
<keyword evidence="4" id="KW-1185">Reference proteome</keyword>
<dbReference type="InterPro" id="IPR000836">
    <property type="entry name" value="PRTase_dom"/>
</dbReference>
<dbReference type="Proteomes" id="UP001162891">
    <property type="component" value="Chromosome"/>
</dbReference>
<evidence type="ECO:0000313" key="3">
    <source>
        <dbReference type="EMBL" id="BDG02276.1"/>
    </source>
</evidence>
<evidence type="ECO:0000313" key="4">
    <source>
        <dbReference type="Proteomes" id="UP001162891"/>
    </source>
</evidence>
<sequence>MRFRDREEGGHLLARELEAFRGERPIVLALPPGGVPVACEIAIELGADLAVLLVRRDGTVERIGGPPPGAVLGKRELETGRDACALRALAERQPAALAGRLREARAGRATAALRGATAILVDDLVATGERVRAAALIARKRGAAKVVVAAPVIARGAERVVGSAADVIACLYSVPGVPSIREWYERIEHVSDEDVVSYLDRALRARTPAGLEGELWNGEWIGPEPREEPERRRGGA</sequence>
<dbReference type="GO" id="GO:0016757">
    <property type="term" value="F:glycosyltransferase activity"/>
    <property type="evidence" value="ECO:0007669"/>
    <property type="project" value="UniProtKB-KW"/>
</dbReference>
<feature type="region of interest" description="Disordered" evidence="1">
    <location>
        <begin position="217"/>
        <end position="236"/>
    </location>
</feature>
<accession>A0ABM7WS16</accession>
<evidence type="ECO:0000256" key="1">
    <source>
        <dbReference type="SAM" id="MobiDB-lite"/>
    </source>
</evidence>
<feature type="compositionally biased region" description="Basic and acidic residues" evidence="1">
    <location>
        <begin position="224"/>
        <end position="236"/>
    </location>
</feature>
<dbReference type="Gene3D" id="3.30.1310.20">
    <property type="entry name" value="PRTase-like"/>
    <property type="match status" value="1"/>
</dbReference>
<feature type="domain" description="Phosphoribosyltransferase" evidence="2">
    <location>
        <begin position="10"/>
        <end position="161"/>
    </location>
</feature>